<evidence type="ECO:0008006" key="2">
    <source>
        <dbReference type="Google" id="ProtNLM"/>
    </source>
</evidence>
<dbReference type="AlphaFoldDB" id="W4GQY4"/>
<accession>W4GQY4</accession>
<evidence type="ECO:0000313" key="1">
    <source>
        <dbReference type="EMBL" id="ETV82097.1"/>
    </source>
</evidence>
<sequence>MAYDSIEKLEDTHVAIRSRQIQQQVPDLTQHVEWKHAQHCQVSAERGVCNYNISQARQTSKQLEDARGTVEIVPRLQDVVKGLKCKRDRVDIKPIVHCGRAPQQIPEI</sequence>
<name>W4GQY4_APHAT</name>
<proteinExistence type="predicted"/>
<gene>
    <name evidence="1" type="ORF">H257_05607</name>
</gene>
<reference evidence="1" key="1">
    <citation type="submission" date="2013-12" db="EMBL/GenBank/DDBJ databases">
        <title>The Genome Sequence of Aphanomyces astaci APO3.</title>
        <authorList>
            <consortium name="The Broad Institute Genomics Platform"/>
            <person name="Russ C."/>
            <person name="Tyler B."/>
            <person name="van West P."/>
            <person name="Dieguez-Uribeondo J."/>
            <person name="Young S.K."/>
            <person name="Zeng Q."/>
            <person name="Gargeya S."/>
            <person name="Fitzgerald M."/>
            <person name="Abouelleil A."/>
            <person name="Alvarado L."/>
            <person name="Chapman S.B."/>
            <person name="Gainer-Dewar J."/>
            <person name="Goldberg J."/>
            <person name="Griggs A."/>
            <person name="Gujja S."/>
            <person name="Hansen M."/>
            <person name="Howarth C."/>
            <person name="Imamovic A."/>
            <person name="Ireland A."/>
            <person name="Larimer J."/>
            <person name="McCowan C."/>
            <person name="Murphy C."/>
            <person name="Pearson M."/>
            <person name="Poon T.W."/>
            <person name="Priest M."/>
            <person name="Roberts A."/>
            <person name="Saif S."/>
            <person name="Shea T."/>
            <person name="Sykes S."/>
            <person name="Wortman J."/>
            <person name="Nusbaum C."/>
            <person name="Birren B."/>
        </authorList>
    </citation>
    <scope>NUCLEOTIDE SEQUENCE [LARGE SCALE GENOMIC DNA]</scope>
    <source>
        <strain evidence="1">APO3</strain>
    </source>
</reference>
<organism evidence="1">
    <name type="scientific">Aphanomyces astaci</name>
    <name type="common">Crayfish plague agent</name>
    <dbReference type="NCBI Taxonomy" id="112090"/>
    <lineage>
        <taxon>Eukaryota</taxon>
        <taxon>Sar</taxon>
        <taxon>Stramenopiles</taxon>
        <taxon>Oomycota</taxon>
        <taxon>Saprolegniomycetes</taxon>
        <taxon>Saprolegniales</taxon>
        <taxon>Verrucalvaceae</taxon>
        <taxon>Aphanomyces</taxon>
    </lineage>
</organism>
<dbReference type="EMBL" id="KI913123">
    <property type="protein sequence ID" value="ETV82097.1"/>
    <property type="molecule type" value="Genomic_DNA"/>
</dbReference>
<dbReference type="RefSeq" id="XP_009828834.1">
    <property type="nucleotide sequence ID" value="XM_009830532.1"/>
</dbReference>
<dbReference type="GeneID" id="20807603"/>
<dbReference type="VEuPathDB" id="FungiDB:H257_05607"/>
<protein>
    <recommendedName>
        <fullName evidence="2">Tektin</fullName>
    </recommendedName>
</protein>